<dbReference type="EMBL" id="CAJFCV020000002">
    <property type="protein sequence ID" value="CAG9102171.1"/>
    <property type="molecule type" value="Genomic_DNA"/>
</dbReference>
<sequence length="133" mass="15091">MLGMMNSPTDAVDFYATPSSTSRFSNDNDMKVFSEAKDRQHISYTKDGRKLVDGKLEEQSEITSDPMKAWSRLILNRIATNQIPKDLEKKSSKTRKLLDRLSGKKVESEPMPEITIVETVTVTSANPRFYKNS</sequence>
<dbReference type="OrthoDB" id="5821797at2759"/>
<accession>A0A1I7SRM0</accession>
<dbReference type="PANTHER" id="PTHR38608:SF4">
    <property type="entry name" value="PROTEIN CBG07207"/>
    <property type="match status" value="1"/>
</dbReference>
<dbReference type="WBParaSite" id="BXY_1568600.1">
    <property type="protein sequence ID" value="BXY_1568600.1"/>
    <property type="gene ID" value="BXY_1568600"/>
</dbReference>
<dbReference type="Proteomes" id="UP000095284">
    <property type="component" value="Unplaced"/>
</dbReference>
<reference evidence="5" key="1">
    <citation type="submission" date="2016-11" db="UniProtKB">
        <authorList>
            <consortium name="WormBaseParasite"/>
        </authorList>
    </citation>
    <scope>IDENTIFICATION</scope>
</reference>
<keyword evidence="4" id="KW-1185">Reference proteome</keyword>
<evidence type="ECO:0000313" key="2">
    <source>
        <dbReference type="EMBL" id="CAG9102171.1"/>
    </source>
</evidence>
<organism evidence="3 5">
    <name type="scientific">Bursaphelenchus xylophilus</name>
    <name type="common">Pinewood nematode worm</name>
    <name type="synonym">Aphelenchoides xylophilus</name>
    <dbReference type="NCBI Taxonomy" id="6326"/>
    <lineage>
        <taxon>Eukaryota</taxon>
        <taxon>Metazoa</taxon>
        <taxon>Ecdysozoa</taxon>
        <taxon>Nematoda</taxon>
        <taxon>Chromadorea</taxon>
        <taxon>Rhabditida</taxon>
        <taxon>Tylenchina</taxon>
        <taxon>Tylenchomorpha</taxon>
        <taxon>Aphelenchoidea</taxon>
        <taxon>Aphelenchoididae</taxon>
        <taxon>Bursaphelenchus</taxon>
    </lineage>
</organism>
<dbReference type="eggNOG" id="ENOG502SYN9">
    <property type="taxonomic scope" value="Eukaryota"/>
</dbReference>
<dbReference type="Proteomes" id="UP000582659">
    <property type="component" value="Unassembled WGS sequence"/>
</dbReference>
<gene>
    <name evidence="1" type="ORF">BXYJ_LOCUS5346</name>
</gene>
<dbReference type="EMBL" id="CAJFDI010000002">
    <property type="protein sequence ID" value="CAD5217953.1"/>
    <property type="molecule type" value="Genomic_DNA"/>
</dbReference>
<reference evidence="2" key="2">
    <citation type="submission" date="2020-08" db="EMBL/GenBank/DDBJ databases">
        <authorList>
            <person name="Kikuchi T."/>
        </authorList>
    </citation>
    <scope>NUCLEOTIDE SEQUENCE</scope>
    <source>
        <strain evidence="1">Ka4C1</strain>
    </source>
</reference>
<evidence type="ECO:0000313" key="1">
    <source>
        <dbReference type="EMBL" id="CAD5217953.1"/>
    </source>
</evidence>
<name>A0A1I7SRM0_BURXY</name>
<dbReference type="AlphaFoldDB" id="A0A1I7SRM0"/>
<evidence type="ECO:0000313" key="4">
    <source>
        <dbReference type="Proteomes" id="UP000659654"/>
    </source>
</evidence>
<proteinExistence type="predicted"/>
<evidence type="ECO:0000313" key="3">
    <source>
        <dbReference type="Proteomes" id="UP000095284"/>
    </source>
</evidence>
<dbReference type="PANTHER" id="PTHR38608">
    <property type="entry name" value="PROTEIN CBG07207"/>
    <property type="match status" value="1"/>
</dbReference>
<evidence type="ECO:0000313" key="5">
    <source>
        <dbReference type="WBParaSite" id="BXY_1568600.1"/>
    </source>
</evidence>
<dbReference type="Proteomes" id="UP000659654">
    <property type="component" value="Unassembled WGS sequence"/>
</dbReference>
<protein>
    <submittedName>
        <fullName evidence="1">(pine wood nematode) hypothetical protein</fullName>
    </submittedName>
</protein>